<dbReference type="InterPro" id="IPR035980">
    <property type="entry name" value="Ribosomal_bS6_sf"/>
</dbReference>
<dbReference type="InterPro" id="IPR020814">
    <property type="entry name" value="Ribosomal_S6_plastid/chlpt"/>
</dbReference>
<reference evidence="5 6" key="1">
    <citation type="journal article" date="2016" name="Nat. Commun.">
        <title>Thousands of microbial genomes shed light on interconnected biogeochemical processes in an aquifer system.</title>
        <authorList>
            <person name="Anantharaman K."/>
            <person name="Brown C.T."/>
            <person name="Hug L.A."/>
            <person name="Sharon I."/>
            <person name="Castelle C.J."/>
            <person name="Probst A.J."/>
            <person name="Thomas B.C."/>
            <person name="Singh A."/>
            <person name="Wilkins M.J."/>
            <person name="Karaoz U."/>
            <person name="Brodie E.L."/>
            <person name="Williams K.H."/>
            <person name="Hubbard S.S."/>
            <person name="Banfield J.F."/>
        </authorList>
    </citation>
    <scope>NUCLEOTIDE SEQUENCE [LARGE SCALE GENOMIC DNA]</scope>
</reference>
<evidence type="ECO:0000313" key="5">
    <source>
        <dbReference type="EMBL" id="OGN08477.1"/>
    </source>
</evidence>
<dbReference type="Gene3D" id="3.30.70.60">
    <property type="match status" value="1"/>
</dbReference>
<evidence type="ECO:0000256" key="2">
    <source>
        <dbReference type="ARBA" id="ARBA00035294"/>
    </source>
</evidence>
<evidence type="ECO:0000313" key="6">
    <source>
        <dbReference type="Proteomes" id="UP000178023"/>
    </source>
</evidence>
<dbReference type="GO" id="GO:0005840">
    <property type="term" value="C:ribosome"/>
    <property type="evidence" value="ECO:0007669"/>
    <property type="project" value="UniProtKB-KW"/>
</dbReference>
<dbReference type="HAMAP" id="MF_00360">
    <property type="entry name" value="Ribosomal_bS6"/>
    <property type="match status" value="1"/>
</dbReference>
<feature type="compositionally biased region" description="Basic and acidic residues" evidence="4">
    <location>
        <begin position="129"/>
        <end position="145"/>
    </location>
</feature>
<name>A0A1F8F5Q3_9BACT</name>
<dbReference type="Pfam" id="PF01250">
    <property type="entry name" value="Ribosomal_S6"/>
    <property type="match status" value="1"/>
</dbReference>
<dbReference type="GO" id="GO:0003735">
    <property type="term" value="F:structural constituent of ribosome"/>
    <property type="evidence" value="ECO:0007669"/>
    <property type="project" value="InterPro"/>
</dbReference>
<dbReference type="GO" id="GO:1990904">
    <property type="term" value="C:ribonucleoprotein complex"/>
    <property type="evidence" value="ECO:0007669"/>
    <property type="project" value="UniProtKB-KW"/>
</dbReference>
<organism evidence="5 6">
    <name type="scientific">Candidatus Yanofskybacteria bacterium RIFCSPHIGHO2_01_FULL_45_42</name>
    <dbReference type="NCBI Taxonomy" id="1802671"/>
    <lineage>
        <taxon>Bacteria</taxon>
        <taxon>Candidatus Yanofskyibacteriota</taxon>
    </lineage>
</organism>
<keyword evidence="3" id="KW-0687">Ribonucleoprotein</keyword>
<keyword evidence="3" id="KW-0699">rRNA-binding</keyword>
<comment type="function">
    <text evidence="3">Binds together with bS18 to 16S ribosomal RNA.</text>
</comment>
<dbReference type="Proteomes" id="UP000178023">
    <property type="component" value="Unassembled WGS sequence"/>
</dbReference>
<feature type="region of interest" description="Disordered" evidence="4">
    <location>
        <begin position="116"/>
        <end position="145"/>
    </location>
</feature>
<dbReference type="GO" id="GO:0006412">
    <property type="term" value="P:translation"/>
    <property type="evidence" value="ECO:0007669"/>
    <property type="project" value="UniProtKB-UniRule"/>
</dbReference>
<evidence type="ECO:0000256" key="1">
    <source>
        <dbReference type="ARBA" id="ARBA00009512"/>
    </source>
</evidence>
<evidence type="ECO:0000256" key="3">
    <source>
        <dbReference type="HAMAP-Rule" id="MF_00360"/>
    </source>
</evidence>
<protein>
    <recommendedName>
        <fullName evidence="2 3">Small ribosomal subunit protein bS6</fullName>
    </recommendedName>
</protein>
<dbReference type="AlphaFoldDB" id="A0A1F8F5Q3"/>
<dbReference type="SUPFAM" id="SSF54995">
    <property type="entry name" value="Ribosomal protein S6"/>
    <property type="match status" value="1"/>
</dbReference>
<proteinExistence type="inferred from homology"/>
<gene>
    <name evidence="3" type="primary">rpsF</name>
    <name evidence="5" type="ORF">A2750_02050</name>
</gene>
<dbReference type="InterPro" id="IPR014717">
    <property type="entry name" value="Transl_elong_EF1B/ribsomal_bS6"/>
</dbReference>
<keyword evidence="3" id="KW-0689">Ribosomal protein</keyword>
<dbReference type="InterPro" id="IPR000529">
    <property type="entry name" value="Ribosomal_bS6"/>
</dbReference>
<comment type="similarity">
    <text evidence="1 3">Belongs to the bacterial ribosomal protein bS6 family.</text>
</comment>
<dbReference type="EMBL" id="MGJL01000004">
    <property type="protein sequence ID" value="OGN08477.1"/>
    <property type="molecule type" value="Genomic_DNA"/>
</dbReference>
<sequence>MLMEDAINQNYELAFHINPDLEEAKIQEIARSIGQTVTSSGGVIAFAKMPERARLSYPIKNRRNSYFGYLQFSNSSSEILKPMQDQLKLNNDIMRFLLLKTESDAQKKTQMAQRAKFQEKRARASQMAEQKKTTAKEKPTVKADEKQLEKQLEDIIEKL</sequence>
<dbReference type="CDD" id="cd00473">
    <property type="entry name" value="bS6"/>
    <property type="match status" value="1"/>
</dbReference>
<dbReference type="GO" id="GO:0019843">
    <property type="term" value="F:rRNA binding"/>
    <property type="evidence" value="ECO:0007669"/>
    <property type="project" value="UniProtKB-UniRule"/>
</dbReference>
<comment type="caution">
    <text evidence="5">The sequence shown here is derived from an EMBL/GenBank/DDBJ whole genome shotgun (WGS) entry which is preliminary data.</text>
</comment>
<accession>A0A1F8F5Q3</accession>
<keyword evidence="3" id="KW-0694">RNA-binding</keyword>
<evidence type="ECO:0000256" key="4">
    <source>
        <dbReference type="SAM" id="MobiDB-lite"/>
    </source>
</evidence>